<reference evidence="1" key="1">
    <citation type="submission" date="2020-09" db="EMBL/GenBank/DDBJ databases">
        <title>Pelagicoccus enzymogenes sp. nov. with an EPS production, isolated from marine sediment.</title>
        <authorList>
            <person name="Feng X."/>
        </authorList>
    </citation>
    <scope>NUCLEOTIDE SEQUENCE</scope>
    <source>
        <strain evidence="1">NFK12</strain>
    </source>
</reference>
<evidence type="ECO:0000313" key="2">
    <source>
        <dbReference type="Proteomes" id="UP000622317"/>
    </source>
</evidence>
<dbReference type="AlphaFoldDB" id="A0A927IGW6"/>
<name>A0A927IGW6_9BACT</name>
<dbReference type="Gene3D" id="2.60.120.200">
    <property type="match status" value="1"/>
</dbReference>
<gene>
    <name evidence="1" type="ORF">IEN85_06995</name>
</gene>
<organism evidence="1 2">
    <name type="scientific">Pelagicoccus enzymogenes</name>
    <dbReference type="NCBI Taxonomy" id="2773457"/>
    <lineage>
        <taxon>Bacteria</taxon>
        <taxon>Pseudomonadati</taxon>
        <taxon>Verrucomicrobiota</taxon>
        <taxon>Opitutia</taxon>
        <taxon>Puniceicoccales</taxon>
        <taxon>Pelagicoccaceae</taxon>
        <taxon>Pelagicoccus</taxon>
    </lineage>
</organism>
<protein>
    <submittedName>
        <fullName evidence="1">Uncharacterized protein</fullName>
    </submittedName>
</protein>
<sequence>MALLVSCPTRSLADDLRALSDEFDNASSLAAWSRIFEVEGWGADQMESLDINASRSGYLTMVPKTSSWYRDWRGILMFKRVTGDFVVTMEVEPRGRNLEGAPNSSYSLAGIMARAPRDTLTQPSEWTANGENYIFLSLGTANNPGHYQFEVKSTVNSSSHLEIDEGAQRAIIQVARIGEVFLVLRKLEGRDWEVHRRYRRSDMPDTLQVGITAYTDWSPIELMDPFEHNRSSIDGHNPDLNAAVDYFRFRRPRVPSALAEADFSDRFEVSDAQVLDLFGDRANRDPAAAAVVELEITGKAYAPGIGLEVEFESIPGVFYRVEKSEDLRSWTFVESAEAVAERSSFRVPETQGKASLYLRIAED</sequence>
<dbReference type="EMBL" id="JACYFG010000007">
    <property type="protein sequence ID" value="MBD5779234.1"/>
    <property type="molecule type" value="Genomic_DNA"/>
</dbReference>
<keyword evidence="2" id="KW-1185">Reference proteome</keyword>
<comment type="caution">
    <text evidence="1">The sequence shown here is derived from an EMBL/GenBank/DDBJ whole genome shotgun (WGS) entry which is preliminary data.</text>
</comment>
<evidence type="ECO:0000313" key="1">
    <source>
        <dbReference type="EMBL" id="MBD5779234.1"/>
    </source>
</evidence>
<proteinExistence type="predicted"/>
<dbReference type="RefSeq" id="WP_191616367.1">
    <property type="nucleotide sequence ID" value="NZ_JACYFG010000007.1"/>
</dbReference>
<dbReference type="Proteomes" id="UP000622317">
    <property type="component" value="Unassembled WGS sequence"/>
</dbReference>
<accession>A0A927IGW6</accession>